<dbReference type="EMBL" id="CAIX01000198">
    <property type="protein sequence ID" value="CCI47999.1"/>
    <property type="molecule type" value="Genomic_DNA"/>
</dbReference>
<comment type="caution">
    <text evidence="1">The sequence shown here is derived from an EMBL/GenBank/DDBJ whole genome shotgun (WGS) entry which is preliminary data.</text>
</comment>
<accession>A0A024GMR6</accession>
<protein>
    <submittedName>
        <fullName evidence="1">Uncharacterized protein</fullName>
    </submittedName>
</protein>
<organism evidence="1 2">
    <name type="scientific">Albugo candida</name>
    <dbReference type="NCBI Taxonomy" id="65357"/>
    <lineage>
        <taxon>Eukaryota</taxon>
        <taxon>Sar</taxon>
        <taxon>Stramenopiles</taxon>
        <taxon>Oomycota</taxon>
        <taxon>Peronosporomycetes</taxon>
        <taxon>Albuginales</taxon>
        <taxon>Albuginaceae</taxon>
        <taxon>Albugo</taxon>
    </lineage>
</organism>
<dbReference type="InParanoid" id="A0A024GMR6"/>
<gene>
    <name evidence="1" type="ORF">BN9_090420</name>
</gene>
<reference evidence="1 2" key="1">
    <citation type="submission" date="2012-05" db="EMBL/GenBank/DDBJ databases">
        <title>Recombination and specialization in a pathogen metapopulation.</title>
        <authorList>
            <person name="Gardiner A."/>
            <person name="Kemen E."/>
            <person name="Schultz-Larsen T."/>
            <person name="MacLean D."/>
            <person name="Van Oosterhout C."/>
            <person name="Jones J.D.G."/>
        </authorList>
    </citation>
    <scope>NUCLEOTIDE SEQUENCE [LARGE SCALE GENOMIC DNA]</scope>
    <source>
        <strain evidence="1 2">Ac Nc2</strain>
    </source>
</reference>
<evidence type="ECO:0000313" key="1">
    <source>
        <dbReference type="EMBL" id="CCI47999.1"/>
    </source>
</evidence>
<dbReference type="AlphaFoldDB" id="A0A024GMR6"/>
<dbReference type="Proteomes" id="UP000053237">
    <property type="component" value="Unassembled WGS sequence"/>
</dbReference>
<name>A0A024GMR6_9STRA</name>
<proteinExistence type="predicted"/>
<evidence type="ECO:0000313" key="2">
    <source>
        <dbReference type="Proteomes" id="UP000053237"/>
    </source>
</evidence>
<keyword evidence="2" id="KW-1185">Reference proteome</keyword>
<sequence length="108" mass="12377">MEEIDKLNENVCESVAAYIGTQFTSSESSSKIMLFVLNELDQHYQNILTESKKARKKSKFRENAIDVVNEELCDLEVLADRLDAYITSLGRILLFSENNRSIKLQIES</sequence>